<name>S5ZTD9_GEOG3</name>
<dbReference type="AlphaFoldDB" id="S5ZTD9"/>
<dbReference type="HOGENOM" id="CLU_050833_0_2_9"/>
<dbReference type="GO" id="GO:0046872">
    <property type="term" value="F:metal ion binding"/>
    <property type="evidence" value="ECO:0007669"/>
    <property type="project" value="UniProtKB-KW"/>
</dbReference>
<dbReference type="RefSeq" id="WP_020961627.1">
    <property type="nucleotide sequence ID" value="NC_022080.4"/>
</dbReference>
<dbReference type="PANTHER" id="PTHR13778:SF47">
    <property type="entry name" value="LIPOPOLYSACCHARIDE 1,3-GALACTOSYLTRANSFERASE"/>
    <property type="match status" value="1"/>
</dbReference>
<dbReference type="STRING" id="1921421.M493_18215"/>
<dbReference type="InterPro" id="IPR050748">
    <property type="entry name" value="Glycosyltrans_8_dom-fam"/>
</dbReference>
<evidence type="ECO:0008006" key="6">
    <source>
        <dbReference type="Google" id="ProtNLM"/>
    </source>
</evidence>
<evidence type="ECO:0000313" key="5">
    <source>
        <dbReference type="Proteomes" id="UP000015500"/>
    </source>
</evidence>
<dbReference type="Proteomes" id="UP000015500">
    <property type="component" value="Chromosome"/>
</dbReference>
<organism evidence="4 5">
    <name type="scientific">Geobacillus genomosp. 3</name>
    <dbReference type="NCBI Taxonomy" id="1921421"/>
    <lineage>
        <taxon>Bacteria</taxon>
        <taxon>Bacillati</taxon>
        <taxon>Bacillota</taxon>
        <taxon>Bacilli</taxon>
        <taxon>Bacillales</taxon>
        <taxon>Anoxybacillaceae</taxon>
        <taxon>Geobacillus</taxon>
    </lineage>
</organism>
<dbReference type="Pfam" id="PF01501">
    <property type="entry name" value="Glyco_transf_8"/>
    <property type="match status" value="1"/>
</dbReference>
<keyword evidence="1" id="KW-0328">Glycosyltransferase</keyword>
<dbReference type="OrthoDB" id="5672604at2"/>
<accession>S5ZTD9</accession>
<evidence type="ECO:0000256" key="1">
    <source>
        <dbReference type="ARBA" id="ARBA00022676"/>
    </source>
</evidence>
<dbReference type="CDD" id="cd04194">
    <property type="entry name" value="GT8_A4GalT_like"/>
    <property type="match status" value="1"/>
</dbReference>
<keyword evidence="2" id="KW-0808">Transferase</keyword>
<dbReference type="EMBL" id="CP006254">
    <property type="protein sequence ID" value="AGT33848.1"/>
    <property type="molecule type" value="Genomic_DNA"/>
</dbReference>
<keyword evidence="3" id="KW-0479">Metal-binding</keyword>
<evidence type="ECO:0000256" key="2">
    <source>
        <dbReference type="ARBA" id="ARBA00022679"/>
    </source>
</evidence>
<evidence type="ECO:0000256" key="3">
    <source>
        <dbReference type="ARBA" id="ARBA00022723"/>
    </source>
</evidence>
<proteinExistence type="predicted"/>
<keyword evidence="5" id="KW-1185">Reference proteome</keyword>
<gene>
    <name evidence="4" type="ORF">M493_18215</name>
</gene>
<dbReference type="SUPFAM" id="SSF53448">
    <property type="entry name" value="Nucleotide-diphospho-sugar transferases"/>
    <property type="match status" value="1"/>
</dbReference>
<dbReference type="PANTHER" id="PTHR13778">
    <property type="entry name" value="GLYCOSYLTRANSFERASE 8 DOMAIN-CONTAINING PROTEIN"/>
    <property type="match status" value="1"/>
</dbReference>
<dbReference type="InterPro" id="IPR002495">
    <property type="entry name" value="Glyco_trans_8"/>
</dbReference>
<sequence length="254" mass="29743">MIHLVTATNDAYALPLGVMLTSLFVNKTSEYPVIVYILYETLSDKNKQNIEKIVNSYKQQSIFLPITDPIFTQLKETNYITKEMYYRIAIPDLLGPEVKKVLYLDCDLIVKKDISELWETNIDDCFVAAVESVDAQGRKNDLLIPDGYHYFNSGVLLINVEKWREHHISSKVFEFIQTHPEKLVHPDQDALNAVLYDKWLPLHPKWNYTTGHIKLPRLHTKPVIIHFTGRKKPWDTGHPLAKQYFKYRKKVDWE</sequence>
<evidence type="ECO:0000313" key="4">
    <source>
        <dbReference type="EMBL" id="AGT33848.1"/>
    </source>
</evidence>
<dbReference type="InterPro" id="IPR029044">
    <property type="entry name" value="Nucleotide-diphossugar_trans"/>
</dbReference>
<dbReference type="Gene3D" id="3.90.550.10">
    <property type="entry name" value="Spore Coat Polysaccharide Biosynthesis Protein SpsA, Chain A"/>
    <property type="match status" value="1"/>
</dbReference>
<protein>
    <recommendedName>
        <fullName evidence="6">Glycosyltransferase family 8 protein</fullName>
    </recommendedName>
</protein>
<dbReference type="PATRIC" id="fig|1345697.3.peg.3595"/>
<dbReference type="KEGG" id="gjf:M493_18215"/>
<reference evidence="4 5" key="1">
    <citation type="journal article" date="2014" name="Genome Announc.">
        <title>Complete Genome Sequence of the Thermophilic Polychlorinated Biphenyl Degrader Geobacillus sp. Strain JF8 (NBRC 109937).</title>
        <authorList>
            <person name="Shintani M."/>
            <person name="Ohtsubo Y."/>
            <person name="Fukuda K."/>
            <person name="Hosoyama A."/>
            <person name="Ohji S."/>
            <person name="Yamazoe A."/>
            <person name="Fujita N."/>
            <person name="Nagata Y."/>
            <person name="Tsuda M."/>
            <person name="Hatta T."/>
            <person name="Kimbara K."/>
        </authorList>
    </citation>
    <scope>NUCLEOTIDE SEQUENCE [LARGE SCALE GENOMIC DNA]</scope>
    <source>
        <strain evidence="4 5">JF8</strain>
    </source>
</reference>
<dbReference type="GO" id="GO:0016757">
    <property type="term" value="F:glycosyltransferase activity"/>
    <property type="evidence" value="ECO:0007669"/>
    <property type="project" value="UniProtKB-KW"/>
</dbReference>